<feature type="transmembrane region" description="Helical" evidence="7">
    <location>
        <begin position="391"/>
        <end position="410"/>
    </location>
</feature>
<accession>A0A100I617</accession>
<dbReference type="SUPFAM" id="SSF103473">
    <property type="entry name" value="MFS general substrate transporter"/>
    <property type="match status" value="1"/>
</dbReference>
<dbReference type="PaxDb" id="5061-CADANGAP00001823"/>
<sequence>MPTAPPGDVDYSAALSQETSLESADTIFVEKDIVHVEEGEIRSQDGALESDDPQDKDDLVVDWDGPNDPQNPMNWTTLRKWVIIGLISLSSFNVSMVSTVFAPGVPQVLKEFNVHNPSISSLMISIYVMGSALGPLVLTPLTEISGRLPMTHLANVLFALAAVVCAASVNISMLIMARFVMGIASSVPVTVGGGFVADMIPMEKRGTAMTIWTVGPLMGMVTGPIYGGYIVQNIGWRWTIWVEAILGGIIVIASLIFLRETYAPTLLQRKAKRLQKDTGRPFRTQYDLDKTIGQIIWISISRPIKFLFLSPIVMIVSLYSSITYSYMYTLFTTFTSVFENVYGFTPGEAGLGYLGLGLGFCSGQVVVGYYSDRYLKKQEKIHGKMKPEDRLPPLVVGCILVPIGLFWYGWAAEYRLHWMVPIAGTFFVGAGIFFVHLVTQVYLIDSYTLYAASAVSAELALRCLFGATIPLAGTPLYDALGLGWGNSLLAFIALLFVPASLYLLKYGERIRTNPKFQPRMT</sequence>
<evidence type="ECO:0000256" key="4">
    <source>
        <dbReference type="ARBA" id="ARBA00022989"/>
    </source>
</evidence>
<feature type="transmembrane region" description="Helical" evidence="7">
    <location>
        <begin position="122"/>
        <end position="141"/>
    </location>
</feature>
<dbReference type="InterPro" id="IPR020846">
    <property type="entry name" value="MFS_dom"/>
</dbReference>
<dbReference type="InterPro" id="IPR011701">
    <property type="entry name" value="MFS"/>
</dbReference>
<name>A0A100I617_ASPNG</name>
<dbReference type="OrthoDB" id="5296287at2759"/>
<dbReference type="AlphaFoldDB" id="A0A100I617"/>
<feature type="transmembrane region" description="Helical" evidence="7">
    <location>
        <begin position="238"/>
        <end position="258"/>
    </location>
</feature>
<feature type="transmembrane region" description="Helical" evidence="7">
    <location>
        <begin position="484"/>
        <end position="504"/>
    </location>
</feature>
<dbReference type="GO" id="GO:0022857">
    <property type="term" value="F:transmembrane transporter activity"/>
    <property type="evidence" value="ECO:0007669"/>
    <property type="project" value="InterPro"/>
</dbReference>
<evidence type="ECO:0000256" key="1">
    <source>
        <dbReference type="ARBA" id="ARBA00004141"/>
    </source>
</evidence>
<feature type="region of interest" description="Disordered" evidence="6">
    <location>
        <begin position="38"/>
        <end position="57"/>
    </location>
</feature>
<dbReference type="VEuPathDB" id="FungiDB:M747DRAFT_227986"/>
<organism evidence="9 10">
    <name type="scientific">Aspergillus niger</name>
    <dbReference type="NCBI Taxonomy" id="5061"/>
    <lineage>
        <taxon>Eukaryota</taxon>
        <taxon>Fungi</taxon>
        <taxon>Dikarya</taxon>
        <taxon>Ascomycota</taxon>
        <taxon>Pezizomycotina</taxon>
        <taxon>Eurotiomycetes</taxon>
        <taxon>Eurotiomycetidae</taxon>
        <taxon>Eurotiales</taxon>
        <taxon>Aspergillaceae</taxon>
        <taxon>Aspergillus</taxon>
        <taxon>Aspergillus subgen. Circumdati</taxon>
    </lineage>
</organism>
<comment type="subcellular location">
    <subcellularLocation>
        <location evidence="1">Membrane</location>
        <topology evidence="1">Multi-pass membrane protein</topology>
    </subcellularLocation>
</comment>
<dbReference type="VEuPathDB" id="FungiDB:An02g03670"/>
<dbReference type="VEuPathDB" id="FungiDB:ASPNIDRAFT2_1214064"/>
<dbReference type="Gene3D" id="1.20.1250.20">
    <property type="entry name" value="MFS general substrate transporter like domains"/>
    <property type="match status" value="1"/>
</dbReference>
<dbReference type="PROSITE" id="PS50850">
    <property type="entry name" value="MFS"/>
    <property type="match status" value="1"/>
</dbReference>
<evidence type="ECO:0000256" key="6">
    <source>
        <dbReference type="SAM" id="MobiDB-lite"/>
    </source>
</evidence>
<dbReference type="FunFam" id="1.20.1250.20:FF:000011">
    <property type="entry name" value="MFS multidrug transporter, putative"/>
    <property type="match status" value="1"/>
</dbReference>
<dbReference type="Pfam" id="PF07690">
    <property type="entry name" value="MFS_1"/>
    <property type="match status" value="1"/>
</dbReference>
<evidence type="ECO:0000256" key="3">
    <source>
        <dbReference type="ARBA" id="ARBA00022692"/>
    </source>
</evidence>
<comment type="caution">
    <text evidence="9">The sequence shown here is derived from an EMBL/GenBank/DDBJ whole genome shotgun (WGS) entry which is preliminary data.</text>
</comment>
<proteinExistence type="inferred from homology"/>
<feature type="transmembrane region" description="Helical" evidence="7">
    <location>
        <begin position="179"/>
        <end position="197"/>
    </location>
</feature>
<feature type="domain" description="Major facilitator superfamily (MFS) profile" evidence="8">
    <location>
        <begin position="83"/>
        <end position="511"/>
    </location>
</feature>
<evidence type="ECO:0000256" key="2">
    <source>
        <dbReference type="ARBA" id="ARBA00008335"/>
    </source>
</evidence>
<protein>
    <submittedName>
        <fullName evidence="9">Caffeine resistance protein 5</fullName>
    </submittedName>
</protein>
<keyword evidence="4 7" id="KW-1133">Transmembrane helix</keyword>
<comment type="similarity">
    <text evidence="2">Belongs to the major facilitator superfamily.</text>
</comment>
<dbReference type="VEuPathDB" id="FungiDB:ATCC64974_61850"/>
<feature type="transmembrane region" description="Helical" evidence="7">
    <location>
        <begin position="449"/>
        <end position="472"/>
    </location>
</feature>
<keyword evidence="3 7" id="KW-0812">Transmembrane</keyword>
<evidence type="ECO:0000259" key="8">
    <source>
        <dbReference type="PROSITE" id="PS50850"/>
    </source>
</evidence>
<evidence type="ECO:0000256" key="5">
    <source>
        <dbReference type="ARBA" id="ARBA00023136"/>
    </source>
</evidence>
<feature type="transmembrane region" description="Helical" evidence="7">
    <location>
        <begin position="416"/>
        <end position="437"/>
    </location>
</feature>
<feature type="transmembrane region" description="Helical" evidence="7">
    <location>
        <begin position="351"/>
        <end position="370"/>
    </location>
</feature>
<feature type="transmembrane region" description="Helical" evidence="7">
    <location>
        <begin position="153"/>
        <end position="173"/>
    </location>
</feature>
<gene>
    <name evidence="9" type="ORF">ABL_00887</name>
</gene>
<dbReference type="Proteomes" id="UP000068243">
    <property type="component" value="Unassembled WGS sequence"/>
</dbReference>
<dbReference type="EMBL" id="BCMY01000001">
    <property type="protein sequence ID" value="GAQ34795.1"/>
    <property type="molecule type" value="Genomic_DNA"/>
</dbReference>
<dbReference type="OMA" id="WMTITIV"/>
<feature type="transmembrane region" description="Helical" evidence="7">
    <location>
        <begin position="306"/>
        <end position="331"/>
    </location>
</feature>
<evidence type="ECO:0000313" key="10">
    <source>
        <dbReference type="Proteomes" id="UP000068243"/>
    </source>
</evidence>
<dbReference type="InterPro" id="IPR036259">
    <property type="entry name" value="MFS_trans_sf"/>
</dbReference>
<feature type="transmembrane region" description="Helical" evidence="7">
    <location>
        <begin position="81"/>
        <end position="102"/>
    </location>
</feature>
<dbReference type="GO" id="GO:0016020">
    <property type="term" value="C:membrane"/>
    <property type="evidence" value="ECO:0007669"/>
    <property type="project" value="UniProtKB-SubCell"/>
</dbReference>
<feature type="transmembrane region" description="Helical" evidence="7">
    <location>
        <begin position="209"/>
        <end position="232"/>
    </location>
</feature>
<evidence type="ECO:0000256" key="7">
    <source>
        <dbReference type="SAM" id="Phobius"/>
    </source>
</evidence>
<dbReference type="PANTHER" id="PTHR23502:SF68">
    <property type="entry name" value="MULTIDRUG TRANSPORTER, PUTATIVE (AFU_ORTHOLOGUE AFUA_3G01120)-RELATED"/>
    <property type="match status" value="1"/>
</dbReference>
<dbReference type="CDD" id="cd17323">
    <property type="entry name" value="MFS_Tpo1_MDR_like"/>
    <property type="match status" value="1"/>
</dbReference>
<reference evidence="10" key="1">
    <citation type="journal article" date="2016" name="Genome Announc.">
        <title>Draft genome sequence of Aspergillus niger strain An76.</title>
        <authorList>
            <person name="Gong W."/>
            <person name="Cheng Z."/>
            <person name="Zhang H."/>
            <person name="Liu L."/>
            <person name="Gao P."/>
            <person name="Wang L."/>
        </authorList>
    </citation>
    <scope>NUCLEOTIDE SEQUENCE [LARGE SCALE GENOMIC DNA]</scope>
    <source>
        <strain evidence="10">An76</strain>
    </source>
</reference>
<evidence type="ECO:0000313" key="9">
    <source>
        <dbReference type="EMBL" id="GAQ34795.1"/>
    </source>
</evidence>
<keyword evidence="5 7" id="KW-0472">Membrane</keyword>
<dbReference type="PANTHER" id="PTHR23502">
    <property type="entry name" value="MAJOR FACILITATOR SUPERFAMILY"/>
    <property type="match status" value="1"/>
</dbReference>